<dbReference type="Gene3D" id="3.40.50.1110">
    <property type="entry name" value="SGNH hydrolase"/>
    <property type="match status" value="1"/>
</dbReference>
<sequence length="377" mass="42434">MKKLLLTLSSISLLTVSSSTVIACIPNATDINFDFDKNIGTQFDTRNAKDTSDDKTKHKGFSNFFTLGDSLSDQGGLQTIVKDQFNINLRMSGEYIGGFSNGLTTAALINQELAFSTQEFKSSNLVHKPEIELNQQKVWGKNYSVGGATAYETKGATSLLLGNTGIYKQAQALVEQQVIHDDDLFLVEIGGNDMFAILDNLNNSNKREEIMQNALLNIKNALYTLLNNGAKKLVFLSPPDMTLIPRYYKINQATKEIIKMIGDDFNYEISKIIKIANKMYNDSILFFDLYTRFSEITQEFKNSGANKNITEELCDSTTSDLSGIDITNFELKATVKEKNVGKEEDFFFLDYVHPTKNGHQFAKKIIFNEIEKKWNQK</sequence>
<dbReference type="InterPro" id="IPR001087">
    <property type="entry name" value="GDSL"/>
</dbReference>
<dbReference type="Pfam" id="PF00657">
    <property type="entry name" value="Lipase_GDSL"/>
    <property type="match status" value="1"/>
</dbReference>
<evidence type="ECO:0000313" key="4">
    <source>
        <dbReference type="Proteomes" id="UP000063919"/>
    </source>
</evidence>
<reference evidence="3 4" key="1">
    <citation type="journal article" date="2015" name="Genome Announc.">
        <title>Complete Genome Sequence of Spiroplasma cantharicola CC-1T (DSM 21588), a Bacterium Isolated from Soldier Beetle (Cantharis carolinus).</title>
        <authorList>
            <person name="Lo W.S."/>
            <person name="Liu P.Y."/>
            <person name="Kuo C.H."/>
        </authorList>
    </citation>
    <scope>NUCLEOTIDE SEQUENCE [LARGE SCALE GENOMIC DNA]</scope>
    <source>
        <strain evidence="3 4">CC-1</strain>
    </source>
</reference>
<dbReference type="InterPro" id="IPR051058">
    <property type="entry name" value="GDSL_Est/Lipase"/>
</dbReference>
<evidence type="ECO:0000313" key="3">
    <source>
        <dbReference type="EMBL" id="ALD66465.1"/>
    </source>
</evidence>
<organism evidence="3 4">
    <name type="scientific">Spiroplasma cantharicola</name>
    <dbReference type="NCBI Taxonomy" id="362837"/>
    <lineage>
        <taxon>Bacteria</taxon>
        <taxon>Bacillati</taxon>
        <taxon>Mycoplasmatota</taxon>
        <taxon>Mollicutes</taxon>
        <taxon>Entomoplasmatales</taxon>
        <taxon>Spiroplasmataceae</taxon>
        <taxon>Spiroplasma</taxon>
    </lineage>
</organism>
<dbReference type="RefSeq" id="WP_053946223.1">
    <property type="nucleotide sequence ID" value="NZ_CP012622.1"/>
</dbReference>
<feature type="chain" id="PRO_5005796854" evidence="2">
    <location>
        <begin position="24"/>
        <end position="377"/>
    </location>
</feature>
<dbReference type="PATRIC" id="fig|362837.3.peg.571"/>
<dbReference type="AlphaFoldDB" id="A0A0M4KCK2"/>
<dbReference type="SUPFAM" id="SSF52266">
    <property type="entry name" value="SGNH hydrolase"/>
    <property type="match status" value="1"/>
</dbReference>
<dbReference type="PANTHER" id="PTHR45648:SF5">
    <property type="entry name" value="OS04G0577300 PROTEIN"/>
    <property type="match status" value="1"/>
</dbReference>
<keyword evidence="1" id="KW-0378">Hydrolase</keyword>
<keyword evidence="2" id="KW-0732">Signal</keyword>
<proteinExistence type="predicted"/>
<protein>
    <submittedName>
        <fullName evidence="3">Lipolytic enzyme, GDSL family</fullName>
    </submittedName>
</protein>
<evidence type="ECO:0000256" key="1">
    <source>
        <dbReference type="ARBA" id="ARBA00022801"/>
    </source>
</evidence>
<dbReference type="EMBL" id="CP012622">
    <property type="protein sequence ID" value="ALD66465.1"/>
    <property type="molecule type" value="Genomic_DNA"/>
</dbReference>
<dbReference type="KEGG" id="scj:SCANT_v1c05590"/>
<dbReference type="PANTHER" id="PTHR45648">
    <property type="entry name" value="GDSL LIPASE/ACYLHYDROLASE FAMILY PROTEIN (AFU_ORTHOLOGUE AFUA_4G14700)"/>
    <property type="match status" value="1"/>
</dbReference>
<dbReference type="STRING" id="362837.SCANT_v1c05590"/>
<dbReference type="GO" id="GO:0016788">
    <property type="term" value="F:hydrolase activity, acting on ester bonds"/>
    <property type="evidence" value="ECO:0007669"/>
    <property type="project" value="InterPro"/>
</dbReference>
<name>A0A0M4KCK2_9MOLU</name>
<dbReference type="PROSITE" id="PS51257">
    <property type="entry name" value="PROKAR_LIPOPROTEIN"/>
    <property type="match status" value="1"/>
</dbReference>
<accession>A0A0M4KCK2</accession>
<gene>
    <name evidence="3" type="ORF">SCANT_v1c05590</name>
</gene>
<feature type="signal peptide" evidence="2">
    <location>
        <begin position="1"/>
        <end position="23"/>
    </location>
</feature>
<keyword evidence="4" id="KW-1185">Reference proteome</keyword>
<dbReference type="OrthoDB" id="390278at2"/>
<evidence type="ECO:0000256" key="2">
    <source>
        <dbReference type="SAM" id="SignalP"/>
    </source>
</evidence>
<dbReference type="InterPro" id="IPR036514">
    <property type="entry name" value="SGNH_hydro_sf"/>
</dbReference>
<dbReference type="Proteomes" id="UP000063919">
    <property type="component" value="Chromosome"/>
</dbReference>